<comment type="caution">
    <text evidence="1">The sequence shown here is derived from an EMBL/GenBank/DDBJ whole genome shotgun (WGS) entry which is preliminary data.</text>
</comment>
<keyword evidence="2" id="KW-1185">Reference proteome</keyword>
<dbReference type="AlphaFoldDB" id="A0AA88HMW5"/>
<protein>
    <submittedName>
        <fullName evidence="1">Uncharacterized protein</fullName>
    </submittedName>
</protein>
<evidence type="ECO:0000313" key="1">
    <source>
        <dbReference type="EMBL" id="KAK2711813.1"/>
    </source>
</evidence>
<reference evidence="1" key="1">
    <citation type="submission" date="2023-07" db="EMBL/GenBank/DDBJ databases">
        <title>Chromosome-level genome assembly of Artemia franciscana.</title>
        <authorList>
            <person name="Jo E."/>
        </authorList>
    </citation>
    <scope>NUCLEOTIDE SEQUENCE</scope>
    <source>
        <tissue evidence="1">Whole body</tissue>
    </source>
</reference>
<dbReference type="Proteomes" id="UP001187531">
    <property type="component" value="Unassembled WGS sequence"/>
</dbReference>
<name>A0AA88HMW5_ARTSF</name>
<gene>
    <name evidence="1" type="ORF">QYM36_012817</name>
</gene>
<organism evidence="1 2">
    <name type="scientific">Artemia franciscana</name>
    <name type="common">Brine shrimp</name>
    <name type="synonym">Artemia sanfranciscana</name>
    <dbReference type="NCBI Taxonomy" id="6661"/>
    <lineage>
        <taxon>Eukaryota</taxon>
        <taxon>Metazoa</taxon>
        <taxon>Ecdysozoa</taxon>
        <taxon>Arthropoda</taxon>
        <taxon>Crustacea</taxon>
        <taxon>Branchiopoda</taxon>
        <taxon>Anostraca</taxon>
        <taxon>Artemiidae</taxon>
        <taxon>Artemia</taxon>
    </lineage>
</organism>
<proteinExistence type="predicted"/>
<evidence type="ECO:0000313" key="2">
    <source>
        <dbReference type="Proteomes" id="UP001187531"/>
    </source>
</evidence>
<dbReference type="EMBL" id="JAVRJZ010000016">
    <property type="protein sequence ID" value="KAK2711813.1"/>
    <property type="molecule type" value="Genomic_DNA"/>
</dbReference>
<accession>A0AA88HMW5</accession>
<sequence length="238" mass="26243">MEAVAKAELLPSDHIQTTSHSVLIGPSEIKTDNLNEKIALTSMTKATSKVPEISQVISLQKEAQTSPATETPQKARSITIPQNAINTTETTISDKENTLHLVSPLQSNAKVSDTKKAKNVALVSAVDLELKEEPIKMLQFEGKIALESYWPEPIMAITSQPQVINNEQSMVRDFDTERAVPISPELINLSGPMKAKEIIDQKKSATVTTSEPQLSVQFLKQVKFDQEPKLAAESMYKY</sequence>